<dbReference type="RefSeq" id="WP_406580342.1">
    <property type="nucleotide sequence ID" value="NZ_JBJHQH010000005.1"/>
</dbReference>
<gene>
    <name evidence="3" type="ORF">ACJEBI_09520</name>
</gene>
<dbReference type="Gene3D" id="3.40.50.10810">
    <property type="entry name" value="Tandem AAA-ATPase domain"/>
    <property type="match status" value="1"/>
</dbReference>
<sequence>MRTHIEYIDDIAQGKISGSEDISMVAWNRIRELVIGIQPDAEIINKIILADWGTILSMAPHLAQLRKQYGFKTTYNDTAKTLLLRYRQEVKAVRSAAGTQKVEFNAEEIPNRLIDKGFTKRKLKEPYQLRDVSIMARLSNGANFSVPGAGKTTVAFATHVITRDSDTKLLVVAPKNAFSAWDDVVNDCMDETIRNDWTFTRLVGGYETIEALLRASPMRMIIGYEQLIKVQNLISDLLTLNKVHVILDESHRMKAGDRSQRGATLLKLSHLPTRRDILSGTPIPRSIEDIGAQLEFLWPGQSLGRQVFEASTPRQILNGLYVRTTKQELGLLSPKRHFIQVRMSSPQVALYSIIRQEVLKELSGIRTTGNIDLTRAKRSVLSLLQVSSNPITVVRRLTEQDPFSFNYDDPKIEAIFKSILEETDSPKIKEVCKLARQIVADGGKVVIWSSFRANVERIAHLLSDLGATYIHGGIDTGDENDPNTREGRIKMFHNNNLKCDVLVANPAACSEGISLHKVCHNAIYLDRSFNAAHYLQSVDRIHRLGLEPGTETNIYVFESTAPTSIGAIDYSVRRRLIVKLRTMFDALEDDDLQRLAIDEEEGEVPIDYDVTLDDLADIIDELSGKARIPEEEEGF</sequence>
<organism evidence="3 4">
    <name type="scientific">Bacillus salipaludis</name>
    <dbReference type="NCBI Taxonomy" id="2547811"/>
    <lineage>
        <taxon>Bacteria</taxon>
        <taxon>Bacillati</taxon>
        <taxon>Bacillota</taxon>
        <taxon>Bacilli</taxon>
        <taxon>Bacillales</taxon>
        <taxon>Bacillaceae</taxon>
        <taxon>Bacillus</taxon>
    </lineage>
</organism>
<dbReference type="Pfam" id="PF00176">
    <property type="entry name" value="SNF2-rel_dom"/>
    <property type="match status" value="1"/>
</dbReference>
<protein>
    <submittedName>
        <fullName evidence="3">SNF2-related protein</fullName>
    </submittedName>
</protein>
<evidence type="ECO:0000256" key="1">
    <source>
        <dbReference type="ARBA" id="ARBA00022801"/>
    </source>
</evidence>
<reference evidence="3 4" key="1">
    <citation type="submission" date="2024-11" db="EMBL/GenBank/DDBJ databases">
        <authorList>
            <person name="Lucas J.A."/>
        </authorList>
    </citation>
    <scope>NUCLEOTIDE SEQUENCE [LARGE SCALE GENOMIC DNA]</scope>
    <source>
        <strain evidence="3 4">Z 5.4</strain>
    </source>
</reference>
<keyword evidence="4" id="KW-1185">Reference proteome</keyword>
<keyword evidence="1" id="KW-0378">Hydrolase</keyword>
<comment type="caution">
    <text evidence="3">The sequence shown here is derived from an EMBL/GenBank/DDBJ whole genome shotgun (WGS) entry which is preliminary data.</text>
</comment>
<evidence type="ECO:0000259" key="2">
    <source>
        <dbReference type="SMART" id="SM00487"/>
    </source>
</evidence>
<feature type="domain" description="Helicase ATP-binding" evidence="2">
    <location>
        <begin position="119"/>
        <end position="308"/>
    </location>
</feature>
<dbReference type="InterPro" id="IPR027417">
    <property type="entry name" value="P-loop_NTPase"/>
</dbReference>
<dbReference type="EMBL" id="JBJHQH010000005">
    <property type="protein sequence ID" value="MFK9091723.1"/>
    <property type="molecule type" value="Genomic_DNA"/>
</dbReference>
<dbReference type="SUPFAM" id="SSF52540">
    <property type="entry name" value="P-loop containing nucleoside triphosphate hydrolases"/>
    <property type="match status" value="2"/>
</dbReference>
<dbReference type="SMART" id="SM00487">
    <property type="entry name" value="DEXDc"/>
    <property type="match status" value="1"/>
</dbReference>
<dbReference type="InterPro" id="IPR014001">
    <property type="entry name" value="Helicase_ATP-bd"/>
</dbReference>
<dbReference type="InterPro" id="IPR000330">
    <property type="entry name" value="SNF2_N"/>
</dbReference>
<dbReference type="Gene3D" id="3.40.50.300">
    <property type="entry name" value="P-loop containing nucleotide triphosphate hydrolases"/>
    <property type="match status" value="1"/>
</dbReference>
<name>A0ABW8RE27_9BACI</name>
<dbReference type="Pfam" id="PF00271">
    <property type="entry name" value="Helicase_C"/>
    <property type="match status" value="1"/>
</dbReference>
<dbReference type="InterPro" id="IPR049730">
    <property type="entry name" value="SNF2/RAD54-like_C"/>
</dbReference>
<accession>A0ABW8RE27</accession>
<proteinExistence type="predicted"/>
<dbReference type="CDD" id="cd18793">
    <property type="entry name" value="SF2_C_SNF"/>
    <property type="match status" value="1"/>
</dbReference>
<evidence type="ECO:0000313" key="4">
    <source>
        <dbReference type="Proteomes" id="UP001623041"/>
    </source>
</evidence>
<dbReference type="InterPro" id="IPR038718">
    <property type="entry name" value="SNF2-like_sf"/>
</dbReference>
<evidence type="ECO:0000313" key="3">
    <source>
        <dbReference type="EMBL" id="MFK9091723.1"/>
    </source>
</evidence>
<dbReference type="PANTHER" id="PTHR45766:SF6">
    <property type="entry name" value="SWI_SNF-RELATED MATRIX-ASSOCIATED ACTIN-DEPENDENT REGULATOR OF CHROMATIN SUBFAMILY A-LIKE PROTEIN 1"/>
    <property type="match status" value="1"/>
</dbReference>
<dbReference type="Proteomes" id="UP001623041">
    <property type="component" value="Unassembled WGS sequence"/>
</dbReference>
<dbReference type="InterPro" id="IPR001650">
    <property type="entry name" value="Helicase_C-like"/>
</dbReference>
<dbReference type="PANTHER" id="PTHR45766">
    <property type="entry name" value="DNA ANNEALING HELICASE AND ENDONUCLEASE ZRANB3 FAMILY MEMBER"/>
    <property type="match status" value="1"/>
</dbReference>